<sequence length="425" mass="47834">MSEHAAPAVKPADDPAFQLPASLRGLQMPLLGGGLIALLVGMGMAFAVSDADMPRFGMSAYLAAFLYVLTIVLGCLFFVLIQHLVRAGWSVVVRRVAECMMIMIVPMAFLFLPILFAVFSEGTLFVWTDPDFATNLHLDNKMWETKKLFLNAPFFVLRALVYFGIWGALAVYYWRGSVNQDETGERAATDRMQYWSGPAVMAFSLSLSFAAFDWGMSLAPMWFSTMFGVYIFAGGILAAHCVITLLTYVLQRAGALKEEVTPEHYHDLGKYIFGFIVFWTYISFSQYMLIWYGNIPEETEWFFSRQEGGFGYLSIGLIFFHWLIPFFGTMSRHVRRRPGVMAFWAAYILVVHFIDIYWIVMPEARVVEQHTVPSFGGPLGILASLLCVVGMSTLVIGLVLRVAGGNRVVPVRDPRLRESIIFENI</sequence>
<dbReference type="RefSeq" id="WP_145386795.1">
    <property type="nucleotide sequence ID" value="NZ_CP037423.1"/>
</dbReference>
<proteinExistence type="predicted"/>
<dbReference type="PANTHER" id="PTHR43044">
    <property type="match status" value="1"/>
</dbReference>
<organism evidence="2 3">
    <name type="scientific">Stieleria neptunia</name>
    <dbReference type="NCBI Taxonomy" id="2527979"/>
    <lineage>
        <taxon>Bacteria</taxon>
        <taxon>Pseudomonadati</taxon>
        <taxon>Planctomycetota</taxon>
        <taxon>Planctomycetia</taxon>
        <taxon>Pirellulales</taxon>
        <taxon>Pirellulaceae</taxon>
        <taxon>Stieleria</taxon>
    </lineage>
</organism>
<evidence type="ECO:0000313" key="2">
    <source>
        <dbReference type="EMBL" id="QDV43005.1"/>
    </source>
</evidence>
<feature type="transmembrane region" description="Helical" evidence="1">
    <location>
        <begin position="340"/>
        <end position="360"/>
    </location>
</feature>
<dbReference type="AlphaFoldDB" id="A0A518HQ89"/>
<feature type="transmembrane region" description="Helical" evidence="1">
    <location>
        <begin position="227"/>
        <end position="250"/>
    </location>
</feature>
<feature type="transmembrane region" description="Helical" evidence="1">
    <location>
        <begin position="310"/>
        <end position="328"/>
    </location>
</feature>
<name>A0A518HQ89_9BACT</name>
<gene>
    <name evidence="2" type="ORF">Enr13x_28570</name>
</gene>
<dbReference type="PANTHER" id="PTHR43044:SF1">
    <property type="entry name" value="QUINOL:CYTOCHROME C OXIDOREDUCTASE QUINONE-BINDING SUBUNIT 2"/>
    <property type="match status" value="1"/>
</dbReference>
<feature type="transmembrane region" description="Helical" evidence="1">
    <location>
        <begin position="102"/>
        <end position="128"/>
    </location>
</feature>
<feature type="transmembrane region" description="Helical" evidence="1">
    <location>
        <begin position="194"/>
        <end position="215"/>
    </location>
</feature>
<feature type="transmembrane region" description="Helical" evidence="1">
    <location>
        <begin position="60"/>
        <end position="81"/>
    </location>
</feature>
<protein>
    <recommendedName>
        <fullName evidence="4">Quinol:cytochrome C oxidoreductase</fullName>
    </recommendedName>
</protein>
<accession>A0A518HQ89</accession>
<evidence type="ECO:0000313" key="3">
    <source>
        <dbReference type="Proteomes" id="UP000319004"/>
    </source>
</evidence>
<feature type="transmembrane region" description="Helical" evidence="1">
    <location>
        <begin position="148"/>
        <end position="174"/>
    </location>
</feature>
<dbReference type="Proteomes" id="UP000319004">
    <property type="component" value="Chromosome"/>
</dbReference>
<feature type="transmembrane region" description="Helical" evidence="1">
    <location>
        <begin position="380"/>
        <end position="403"/>
    </location>
</feature>
<dbReference type="OrthoDB" id="140980at2"/>
<keyword evidence="3" id="KW-1185">Reference proteome</keyword>
<reference evidence="2 3" key="1">
    <citation type="submission" date="2019-03" db="EMBL/GenBank/DDBJ databases">
        <title>Deep-cultivation of Planctomycetes and their phenomic and genomic characterization uncovers novel biology.</title>
        <authorList>
            <person name="Wiegand S."/>
            <person name="Jogler M."/>
            <person name="Boedeker C."/>
            <person name="Pinto D."/>
            <person name="Vollmers J."/>
            <person name="Rivas-Marin E."/>
            <person name="Kohn T."/>
            <person name="Peeters S.H."/>
            <person name="Heuer A."/>
            <person name="Rast P."/>
            <person name="Oberbeckmann S."/>
            <person name="Bunk B."/>
            <person name="Jeske O."/>
            <person name="Meyerdierks A."/>
            <person name="Storesund J.E."/>
            <person name="Kallscheuer N."/>
            <person name="Luecker S."/>
            <person name="Lage O.M."/>
            <person name="Pohl T."/>
            <person name="Merkel B.J."/>
            <person name="Hornburger P."/>
            <person name="Mueller R.-W."/>
            <person name="Bruemmer F."/>
            <person name="Labrenz M."/>
            <person name="Spormann A.M."/>
            <person name="Op den Camp H."/>
            <person name="Overmann J."/>
            <person name="Amann R."/>
            <person name="Jetten M.S.M."/>
            <person name="Mascher T."/>
            <person name="Medema M.H."/>
            <person name="Devos D.P."/>
            <person name="Kaster A.-K."/>
            <person name="Ovreas L."/>
            <person name="Rohde M."/>
            <person name="Galperin M.Y."/>
            <person name="Jogler C."/>
        </authorList>
    </citation>
    <scope>NUCLEOTIDE SEQUENCE [LARGE SCALE GENOMIC DNA]</scope>
    <source>
        <strain evidence="2 3">Enr13</strain>
    </source>
</reference>
<feature type="transmembrane region" description="Helical" evidence="1">
    <location>
        <begin position="271"/>
        <end position="290"/>
    </location>
</feature>
<evidence type="ECO:0008006" key="4">
    <source>
        <dbReference type="Google" id="ProtNLM"/>
    </source>
</evidence>
<feature type="transmembrane region" description="Helical" evidence="1">
    <location>
        <begin position="28"/>
        <end position="48"/>
    </location>
</feature>
<dbReference type="EMBL" id="CP037423">
    <property type="protein sequence ID" value="QDV43005.1"/>
    <property type="molecule type" value="Genomic_DNA"/>
</dbReference>
<keyword evidence="1" id="KW-1133">Transmembrane helix</keyword>
<keyword evidence="1" id="KW-0472">Membrane</keyword>
<dbReference type="KEGG" id="snep:Enr13x_28570"/>
<evidence type="ECO:0000256" key="1">
    <source>
        <dbReference type="SAM" id="Phobius"/>
    </source>
</evidence>
<keyword evidence="1" id="KW-0812">Transmembrane</keyword>